<dbReference type="VEuPathDB" id="VectorBase:AARA21_014599"/>
<comment type="function">
    <text evidence="4">Required for assembly of dynein regulatory complex (DRC) and inner dynein arm (IDA) complexes, which are responsible for ciliary beat regulation, thereby playing a central role in motility in cilia and flagella. Probably acts together with CCDC40 to form a molecular ruler that determines the 96 nanometer (nm) repeat length and arrangements of components in cilia and flagella. Not required for outer dynein arm complexes assembly.</text>
</comment>
<evidence type="ECO:0000256" key="2">
    <source>
        <dbReference type="ARBA" id="ARBA00016725"/>
    </source>
</evidence>
<dbReference type="InterPro" id="IPR033290">
    <property type="entry name" value="CCDC39"/>
</dbReference>
<dbReference type="Proteomes" id="UP000075840">
    <property type="component" value="Unassembled WGS sequence"/>
</dbReference>
<dbReference type="GO" id="GO:0060287">
    <property type="term" value="P:epithelial cilium movement involved in determination of left/right asymmetry"/>
    <property type="evidence" value="ECO:0007669"/>
    <property type="project" value="TreeGrafter"/>
</dbReference>
<dbReference type="AlphaFoldDB" id="A0A182HKH9"/>
<evidence type="ECO:0000256" key="3">
    <source>
        <dbReference type="ARBA" id="ARBA00023054"/>
    </source>
</evidence>
<dbReference type="EnsemblMetazoa" id="AARA001759-RA">
    <property type="protein sequence ID" value="AARA001759-PA"/>
    <property type="gene ID" value="AARA001759"/>
</dbReference>
<dbReference type="GO" id="GO:0036159">
    <property type="term" value="P:inner dynein arm assembly"/>
    <property type="evidence" value="ECO:0007669"/>
    <property type="project" value="InterPro"/>
</dbReference>
<proteinExistence type="inferred from homology"/>
<dbReference type="PANTHER" id="PTHR18962:SF0">
    <property type="entry name" value="COILED-COIL DOMAIN-CONTAINING PROTEIN 39"/>
    <property type="match status" value="1"/>
</dbReference>
<reference evidence="5" key="1">
    <citation type="submission" date="2022-08" db="UniProtKB">
        <authorList>
            <consortium name="EnsemblMetazoa"/>
        </authorList>
    </citation>
    <scope>IDENTIFICATION</scope>
    <source>
        <strain evidence="5">Dongola</strain>
    </source>
</reference>
<dbReference type="GO" id="GO:0060285">
    <property type="term" value="P:cilium-dependent cell motility"/>
    <property type="evidence" value="ECO:0007669"/>
    <property type="project" value="TreeGrafter"/>
</dbReference>
<evidence type="ECO:0000313" key="6">
    <source>
        <dbReference type="Proteomes" id="UP000075840"/>
    </source>
</evidence>
<comment type="similarity">
    <text evidence="1">Belongs to the CCDC39 family.</text>
</comment>
<evidence type="ECO:0000313" key="5">
    <source>
        <dbReference type="EnsemblMetazoa" id="AARA001759-PA"/>
    </source>
</evidence>
<evidence type="ECO:0000256" key="4">
    <source>
        <dbReference type="ARBA" id="ARBA00045182"/>
    </source>
</evidence>
<dbReference type="GO" id="GO:0005930">
    <property type="term" value="C:axoneme"/>
    <property type="evidence" value="ECO:0007669"/>
    <property type="project" value="InterPro"/>
</dbReference>
<organism evidence="5 6">
    <name type="scientific">Anopheles arabiensis</name>
    <name type="common">Mosquito</name>
    <dbReference type="NCBI Taxonomy" id="7173"/>
    <lineage>
        <taxon>Eukaryota</taxon>
        <taxon>Metazoa</taxon>
        <taxon>Ecdysozoa</taxon>
        <taxon>Arthropoda</taxon>
        <taxon>Hexapoda</taxon>
        <taxon>Insecta</taxon>
        <taxon>Pterygota</taxon>
        <taxon>Neoptera</taxon>
        <taxon>Endopterygota</taxon>
        <taxon>Diptera</taxon>
        <taxon>Nematocera</taxon>
        <taxon>Culicoidea</taxon>
        <taxon>Culicidae</taxon>
        <taxon>Anophelinae</taxon>
        <taxon>Anopheles</taxon>
    </lineage>
</organism>
<dbReference type="GO" id="GO:0005576">
    <property type="term" value="C:extracellular region"/>
    <property type="evidence" value="ECO:0007669"/>
    <property type="project" value="GOC"/>
</dbReference>
<sequence>KQLFSKAVRSKLKRLQCKTFSELPENLIPHGFKMVDTQPYIIRVMEEMGLAEGGFIPIANEENKQLLEQINRLSAGRTDSAGKVQLSDQRLGNLKVHLKNAQVEFEQNSKLIGVDKGQITTEHGLLKVSQNDRSFYRQQLSDAKKEHSELEKHDERAQGDMKKLTGNVEKYTERIKWAKGALAEWKQVMGDGDKTNKLILKYCKQDASKAESLEAKRKQLENKIATRRAVLVTLYEEYKSLEQVLERTSQLFRQAHYERRHMVQTWKEAVKHMNQREGAIKSVEGEIDSAHEVTEMLQGDLQAQVEFLEQQQRNNQEIELRIADLNVEVSKLRNRLTALNDSVQLKTNEYQITRKAVQNLSNKLATMRSRNCHSLVEGNEKEQQIHANLSELELLRDKLDNFRSKSLCAQDRLRQLNEIVESEEKQIRAMENETERLSTALFRAQQQLFAMREEDKLLKVEVHSTESGMAKIQAALKNMKKEIVRQLEISYTVDYNMEKVQERIANMKGAGNTQEEANRAHAKLTHAQNILMMKRQNLEVLLAQTVKIQQDYRQSSLVFQQDAAEIERMTGKWKEKTLLVEGGEKKVRQCKAENQERLVEKSLLKMRIKQMERQLDCQSDKMYTLERHRMELEAAINKRMVDITAQKDMLQLKRKYLAEERAQLRADISERSLKIEQLRNRYDLSLDLLGKNEDGTIVTATQIKIQTAQEKYMLLREGSELNVKILKAEEDLKALENTLKVMNYANDKYKRGFQKVEDENPDMIAMENIQADYCKAVAALKSVRSDLASNTENLHDLNECREQNDKALEQAQKVRLDSNDVLLRIQKELLDQRTKIQRAERELKLAIKAAKAKTNDDDLMLIFQKDLNLKELEERNSNALQHLADLVEQNTELAASVSKHCYERGLRLPLIKRTKSQISWRSENSHGTEYSGRVDTISSKQASRLSICTTTSSRNTDSSEDIAKSFDNRMSAGLSVILIDFPGSKAAGGKSTKK</sequence>
<keyword evidence="3" id="KW-0175">Coiled coil</keyword>
<name>A0A182HKH9_ANOAR</name>
<keyword evidence="6" id="KW-1185">Reference proteome</keyword>
<accession>A0A182HKH9</accession>
<evidence type="ECO:0000256" key="1">
    <source>
        <dbReference type="ARBA" id="ARBA00005805"/>
    </source>
</evidence>
<dbReference type="PANTHER" id="PTHR18962">
    <property type="entry name" value="COILED-COIL DOMAIN-CONTAINING PROTEIN 39"/>
    <property type="match status" value="1"/>
</dbReference>
<dbReference type="VEuPathDB" id="VectorBase:AARA001759"/>
<dbReference type="Pfam" id="PF24161">
    <property type="entry name" value="CCDC39"/>
    <property type="match status" value="1"/>
</dbReference>
<protein>
    <recommendedName>
        <fullName evidence="2">Coiled-coil domain-containing protein 39</fullName>
    </recommendedName>
</protein>
<dbReference type="EMBL" id="APCN01000830">
    <property type="status" value="NOT_ANNOTATED_CDS"/>
    <property type="molecule type" value="Genomic_DNA"/>
</dbReference>